<evidence type="ECO:0000313" key="2">
    <source>
        <dbReference type="Proteomes" id="UP001139646"/>
    </source>
</evidence>
<keyword evidence="2" id="KW-1185">Reference proteome</keyword>
<gene>
    <name evidence="1" type="ORF">L3081_21330</name>
</gene>
<comment type="caution">
    <text evidence="1">The sequence shown here is derived from an EMBL/GenBank/DDBJ whole genome shotgun (WGS) entry which is preliminary data.</text>
</comment>
<reference evidence="1" key="1">
    <citation type="submission" date="2022-01" db="EMBL/GenBank/DDBJ databases">
        <title>Colwellia maritima, isolated from seawater.</title>
        <authorList>
            <person name="Kristyanto S."/>
            <person name="Jung J."/>
            <person name="Jeon C.O."/>
        </authorList>
    </citation>
    <scope>NUCLEOTIDE SEQUENCE</scope>
    <source>
        <strain evidence="1">MSW7</strain>
    </source>
</reference>
<evidence type="ECO:0000313" key="1">
    <source>
        <dbReference type="EMBL" id="MCI2285470.1"/>
    </source>
</evidence>
<proteinExistence type="predicted"/>
<sequence>MIVAAKNNVPVILMPRQFDLKEHRSEHQKGMAKMFSYRKGVYIANTKEELFSFLNDYNKLQPLVENETEEKNAIKFFRKRNL</sequence>
<dbReference type="Proteomes" id="UP001139646">
    <property type="component" value="Unassembled WGS sequence"/>
</dbReference>
<name>A0ABS9X5G0_9GAMM</name>
<protein>
    <submittedName>
        <fullName evidence="1">Uncharacterized protein</fullName>
    </submittedName>
</protein>
<dbReference type="EMBL" id="JAKKSL010000005">
    <property type="protein sequence ID" value="MCI2285470.1"/>
    <property type="molecule type" value="Genomic_DNA"/>
</dbReference>
<dbReference type="RefSeq" id="WP_242288351.1">
    <property type="nucleotide sequence ID" value="NZ_JAKKSL010000005.1"/>
</dbReference>
<accession>A0ABS9X5G0</accession>
<organism evidence="1 2">
    <name type="scientific">Colwellia maritima</name>
    <dbReference type="NCBI Taxonomy" id="2912588"/>
    <lineage>
        <taxon>Bacteria</taxon>
        <taxon>Pseudomonadati</taxon>
        <taxon>Pseudomonadota</taxon>
        <taxon>Gammaproteobacteria</taxon>
        <taxon>Alteromonadales</taxon>
        <taxon>Colwelliaceae</taxon>
        <taxon>Colwellia</taxon>
    </lineage>
</organism>